<dbReference type="GO" id="GO:0098609">
    <property type="term" value="P:cell-cell adhesion"/>
    <property type="evidence" value="ECO:0007669"/>
    <property type="project" value="TreeGrafter"/>
</dbReference>
<evidence type="ECO:0000313" key="13">
    <source>
        <dbReference type="EMBL" id="RWS16459.1"/>
    </source>
</evidence>
<keyword evidence="3" id="KW-0245">EGF-like domain</keyword>
<dbReference type="PANTHER" id="PTHR10082:SF60">
    <property type="entry name" value="INTEGRIN BETA-PS"/>
    <property type="match status" value="1"/>
</dbReference>
<keyword evidence="7" id="KW-1133">Transmembrane helix</keyword>
<name>A0A443RMF0_9ACAR</name>
<sequence length="197" mass="21553">MCSGRGVCHCGKCFCLQPPDSKQRIYGVYCECDNFSCNRVNGKLCNGEERGDCDCGVCKCSPGWTGSSCECSTGTASCISPVDGKICSGRGQCVCGQCVCENETIAGKYCEICPTCPDHCQLFKEPVAKLISGNITNVNFTVVFADEINVIDNEKVCEYINENNCKYVFKYKFSEVLLHDLSPENSAIVTIKRTKQC</sequence>
<dbReference type="InterPro" id="IPR015812">
    <property type="entry name" value="Integrin_bsu"/>
</dbReference>
<evidence type="ECO:0000313" key="14">
    <source>
        <dbReference type="Proteomes" id="UP000285301"/>
    </source>
</evidence>
<evidence type="ECO:0000256" key="10">
    <source>
        <dbReference type="ARBA" id="ARBA00023157"/>
    </source>
</evidence>
<keyword evidence="11" id="KW-0325">Glycoprotein</keyword>
<dbReference type="SUPFAM" id="SSF57196">
    <property type="entry name" value="EGF/Laminin"/>
    <property type="match status" value="2"/>
</dbReference>
<keyword evidence="6" id="KW-0677">Repeat</keyword>
<accession>A0A443RMF0</accession>
<keyword evidence="14" id="KW-1185">Reference proteome</keyword>
<organism evidence="13 14">
    <name type="scientific">Dinothrombium tinctorium</name>
    <dbReference type="NCBI Taxonomy" id="1965070"/>
    <lineage>
        <taxon>Eukaryota</taxon>
        <taxon>Metazoa</taxon>
        <taxon>Ecdysozoa</taxon>
        <taxon>Arthropoda</taxon>
        <taxon>Chelicerata</taxon>
        <taxon>Arachnida</taxon>
        <taxon>Acari</taxon>
        <taxon>Acariformes</taxon>
        <taxon>Trombidiformes</taxon>
        <taxon>Prostigmata</taxon>
        <taxon>Anystina</taxon>
        <taxon>Parasitengona</taxon>
        <taxon>Trombidioidea</taxon>
        <taxon>Trombidiidae</taxon>
        <taxon>Dinothrombium</taxon>
    </lineage>
</organism>
<dbReference type="OrthoDB" id="7629123at2759"/>
<evidence type="ECO:0000256" key="4">
    <source>
        <dbReference type="ARBA" id="ARBA00022692"/>
    </source>
</evidence>
<comment type="similarity">
    <text evidence="2">Belongs to the integrin beta chain family.</text>
</comment>
<feature type="non-terminal residue" evidence="13">
    <location>
        <position position="197"/>
    </location>
</feature>
<dbReference type="EMBL" id="NCKU01000228">
    <property type="protein sequence ID" value="RWS16459.1"/>
    <property type="molecule type" value="Genomic_DNA"/>
</dbReference>
<proteinExistence type="inferred from homology"/>
<keyword evidence="9" id="KW-0472">Membrane</keyword>
<evidence type="ECO:0000256" key="5">
    <source>
        <dbReference type="ARBA" id="ARBA00022729"/>
    </source>
</evidence>
<dbReference type="InterPro" id="IPR057243">
    <property type="entry name" value="Integrin_I-EGF_CS"/>
</dbReference>
<dbReference type="GO" id="GO:0007160">
    <property type="term" value="P:cell-matrix adhesion"/>
    <property type="evidence" value="ECO:0007669"/>
    <property type="project" value="TreeGrafter"/>
</dbReference>
<dbReference type="InterPro" id="IPR057073">
    <property type="entry name" value="EGF_integrin_2"/>
</dbReference>
<dbReference type="PROSITE" id="PS52047">
    <property type="entry name" value="I_EGF_2"/>
    <property type="match status" value="2"/>
</dbReference>
<evidence type="ECO:0000256" key="9">
    <source>
        <dbReference type="ARBA" id="ARBA00023136"/>
    </source>
</evidence>
<protein>
    <submittedName>
        <fullName evidence="13">Integrin beta-PS-like isoform X1</fullName>
    </submittedName>
</protein>
<dbReference type="GO" id="GO:0016477">
    <property type="term" value="P:cell migration"/>
    <property type="evidence" value="ECO:0007669"/>
    <property type="project" value="TreeGrafter"/>
</dbReference>
<dbReference type="GO" id="GO:0033627">
    <property type="term" value="P:cell adhesion mediated by integrin"/>
    <property type="evidence" value="ECO:0007669"/>
    <property type="project" value="TreeGrafter"/>
</dbReference>
<feature type="domain" description="Integrin beta epidermal growth factor-like" evidence="12">
    <location>
        <begin position="1"/>
        <end position="31"/>
    </location>
</feature>
<dbReference type="FunFam" id="2.10.25.10:FF:000036">
    <property type="entry name" value="Integrin beta"/>
    <property type="match status" value="1"/>
</dbReference>
<feature type="domain" description="Integrin beta epidermal growth factor-like" evidence="12">
    <location>
        <begin position="75"/>
        <end position="111"/>
    </location>
</feature>
<evidence type="ECO:0000256" key="3">
    <source>
        <dbReference type="ARBA" id="ARBA00022536"/>
    </source>
</evidence>
<comment type="caution">
    <text evidence="13">The sequence shown here is derived from an EMBL/GenBank/DDBJ whole genome shotgun (WGS) entry which is preliminary data.</text>
</comment>
<dbReference type="STRING" id="1965070.A0A443RMF0"/>
<evidence type="ECO:0000256" key="6">
    <source>
        <dbReference type="ARBA" id="ARBA00022737"/>
    </source>
</evidence>
<keyword evidence="10" id="KW-1015">Disulfide bond</keyword>
<evidence type="ECO:0000256" key="11">
    <source>
        <dbReference type="ARBA" id="ARBA00023180"/>
    </source>
</evidence>
<evidence type="ECO:0000256" key="1">
    <source>
        <dbReference type="ARBA" id="ARBA00004479"/>
    </source>
</evidence>
<dbReference type="Pfam" id="PF23105">
    <property type="entry name" value="EGF_integrin"/>
    <property type="match status" value="2"/>
</dbReference>
<dbReference type="GO" id="GO:0009986">
    <property type="term" value="C:cell surface"/>
    <property type="evidence" value="ECO:0007669"/>
    <property type="project" value="TreeGrafter"/>
</dbReference>
<dbReference type="Gene3D" id="2.10.25.10">
    <property type="entry name" value="Laminin"/>
    <property type="match status" value="3"/>
</dbReference>
<dbReference type="PROSITE" id="PS00243">
    <property type="entry name" value="I_EGF_1"/>
    <property type="match status" value="1"/>
</dbReference>
<evidence type="ECO:0000256" key="2">
    <source>
        <dbReference type="ARBA" id="ARBA00007449"/>
    </source>
</evidence>
<reference evidence="13 14" key="1">
    <citation type="journal article" date="2018" name="Gigascience">
        <title>Genomes of trombidid mites reveal novel predicted allergens and laterally-transferred genes associated with secondary metabolism.</title>
        <authorList>
            <person name="Dong X."/>
            <person name="Chaisiri K."/>
            <person name="Xia D."/>
            <person name="Armstrong S.D."/>
            <person name="Fang Y."/>
            <person name="Donnelly M.J."/>
            <person name="Kadowaki T."/>
            <person name="McGarry J.W."/>
            <person name="Darby A.C."/>
            <person name="Makepeace B.L."/>
        </authorList>
    </citation>
    <scope>NUCLEOTIDE SEQUENCE [LARGE SCALE GENOMIC DNA]</scope>
    <source>
        <strain evidence="13">UoL-WK</strain>
    </source>
</reference>
<dbReference type="AlphaFoldDB" id="A0A443RMF0"/>
<evidence type="ECO:0000256" key="7">
    <source>
        <dbReference type="ARBA" id="ARBA00022989"/>
    </source>
</evidence>
<keyword evidence="5" id="KW-0732">Signal</keyword>
<keyword evidence="8 13" id="KW-0401">Integrin</keyword>
<gene>
    <name evidence="13" type="ORF">B4U79_10685</name>
</gene>
<dbReference type="Proteomes" id="UP000285301">
    <property type="component" value="Unassembled WGS sequence"/>
</dbReference>
<evidence type="ECO:0000259" key="12">
    <source>
        <dbReference type="Pfam" id="PF23105"/>
    </source>
</evidence>
<dbReference type="GO" id="GO:0005925">
    <property type="term" value="C:focal adhesion"/>
    <property type="evidence" value="ECO:0007669"/>
    <property type="project" value="TreeGrafter"/>
</dbReference>
<evidence type="ECO:0000256" key="8">
    <source>
        <dbReference type="ARBA" id="ARBA00023037"/>
    </source>
</evidence>
<comment type="subcellular location">
    <subcellularLocation>
        <location evidence="1">Membrane</location>
        <topology evidence="1">Single-pass type I membrane protein</topology>
    </subcellularLocation>
</comment>
<dbReference type="GO" id="GO:0008305">
    <property type="term" value="C:integrin complex"/>
    <property type="evidence" value="ECO:0007669"/>
    <property type="project" value="TreeGrafter"/>
</dbReference>
<dbReference type="GO" id="GO:0005178">
    <property type="term" value="F:integrin binding"/>
    <property type="evidence" value="ECO:0007669"/>
    <property type="project" value="TreeGrafter"/>
</dbReference>
<keyword evidence="4" id="KW-0812">Transmembrane</keyword>
<dbReference type="GO" id="GO:0007229">
    <property type="term" value="P:integrin-mediated signaling pathway"/>
    <property type="evidence" value="ECO:0007669"/>
    <property type="project" value="UniProtKB-KW"/>
</dbReference>
<dbReference type="PANTHER" id="PTHR10082">
    <property type="entry name" value="INTEGRIN BETA SUBUNIT"/>
    <property type="match status" value="1"/>
</dbReference>